<dbReference type="InterPro" id="IPR002172">
    <property type="entry name" value="LDrepeatLR_classA_rpt"/>
</dbReference>
<name>A0A814ID34_9BILA</name>
<dbReference type="EMBL" id="CAJNOQ010003626">
    <property type="protein sequence ID" value="CAF1021684.1"/>
    <property type="molecule type" value="Genomic_DNA"/>
</dbReference>
<dbReference type="Pfam" id="PF00057">
    <property type="entry name" value="Ldl_recept_a"/>
    <property type="match status" value="1"/>
</dbReference>
<reference evidence="4" key="1">
    <citation type="submission" date="2021-02" db="EMBL/GenBank/DDBJ databases">
        <authorList>
            <person name="Nowell W R."/>
        </authorList>
    </citation>
    <scope>NUCLEOTIDE SEQUENCE</scope>
</reference>
<evidence type="ECO:0000313" key="3">
    <source>
        <dbReference type="EMBL" id="CAF0803089.1"/>
    </source>
</evidence>
<comment type="caution">
    <text evidence="2">Lacks conserved residue(s) required for the propagation of feature annotation.</text>
</comment>
<organism evidence="4 7">
    <name type="scientific">Didymodactylos carnosus</name>
    <dbReference type="NCBI Taxonomy" id="1234261"/>
    <lineage>
        <taxon>Eukaryota</taxon>
        <taxon>Metazoa</taxon>
        <taxon>Spiralia</taxon>
        <taxon>Gnathifera</taxon>
        <taxon>Rotifera</taxon>
        <taxon>Eurotatoria</taxon>
        <taxon>Bdelloidea</taxon>
        <taxon>Philodinida</taxon>
        <taxon>Philodinidae</taxon>
        <taxon>Didymodactylos</taxon>
    </lineage>
</organism>
<dbReference type="OrthoDB" id="19606at2759"/>
<evidence type="ECO:0000256" key="1">
    <source>
        <dbReference type="ARBA" id="ARBA00023157"/>
    </source>
</evidence>
<dbReference type="Gene3D" id="4.10.400.10">
    <property type="entry name" value="Low-density Lipoprotein Receptor"/>
    <property type="match status" value="1"/>
</dbReference>
<dbReference type="CDD" id="cd00112">
    <property type="entry name" value="LDLa"/>
    <property type="match status" value="1"/>
</dbReference>
<dbReference type="EMBL" id="CAJNOK010001278">
    <property type="protein sequence ID" value="CAF0803089.1"/>
    <property type="molecule type" value="Genomic_DNA"/>
</dbReference>
<evidence type="ECO:0000313" key="7">
    <source>
        <dbReference type="Proteomes" id="UP000663829"/>
    </source>
</evidence>
<dbReference type="SUPFAM" id="SSF57424">
    <property type="entry name" value="LDL receptor-like module"/>
    <property type="match status" value="1"/>
</dbReference>
<dbReference type="SMART" id="SM00192">
    <property type="entry name" value="LDLa"/>
    <property type="match status" value="1"/>
</dbReference>
<dbReference type="Proteomes" id="UP000677228">
    <property type="component" value="Unassembled WGS sequence"/>
</dbReference>
<dbReference type="Proteomes" id="UP000681722">
    <property type="component" value="Unassembled WGS sequence"/>
</dbReference>
<keyword evidence="1 2" id="KW-1015">Disulfide bond</keyword>
<protein>
    <submittedName>
        <fullName evidence="4">Uncharacterized protein</fullName>
    </submittedName>
</protein>
<dbReference type="EMBL" id="CAJOBC010003626">
    <property type="protein sequence ID" value="CAF3793102.1"/>
    <property type="molecule type" value="Genomic_DNA"/>
</dbReference>
<dbReference type="Proteomes" id="UP000682733">
    <property type="component" value="Unassembled WGS sequence"/>
</dbReference>
<dbReference type="AlphaFoldDB" id="A0A814ID34"/>
<evidence type="ECO:0000313" key="4">
    <source>
        <dbReference type="EMBL" id="CAF1021684.1"/>
    </source>
</evidence>
<evidence type="ECO:0000313" key="6">
    <source>
        <dbReference type="EMBL" id="CAF3793102.1"/>
    </source>
</evidence>
<proteinExistence type="predicted"/>
<evidence type="ECO:0000256" key="2">
    <source>
        <dbReference type="PROSITE-ProRule" id="PRU00124"/>
    </source>
</evidence>
<dbReference type="PROSITE" id="PS50068">
    <property type="entry name" value="LDLRA_2"/>
    <property type="match status" value="1"/>
</dbReference>
<keyword evidence="7" id="KW-1185">Reference proteome</keyword>
<gene>
    <name evidence="4" type="ORF">GPM918_LOCUS14816</name>
    <name evidence="3" type="ORF">OVA965_LOCUS4750</name>
    <name evidence="6" type="ORF">SRO942_LOCUS14816</name>
    <name evidence="5" type="ORF">TMI583_LOCUS4750</name>
</gene>
<sequence>MDGIDEDYCDKLEFNECEKDEYRCSNGMCIPEEYWLDGGFDCMDWSDEMGGRFNSGEDCLYNPSVECDEHSCLYSYSCGDGHCFYDRRNRFTNEHNGDPLYCSNYRDLNYLCEIVSILEKSPHWTINGGYCMPYKLPFSRLGLDMTSNSNPCTFWIKCALTNGLDSDCPCPKGNLYCEALISTYCPEDIVYPAQGSVIAPYLIMKYIPEEKNVWYDANKIPPLLCFNGSIRCVGYQIYSDDIACFKFESDFISQLSIFEFNICIFEIADDNENTPIHRNYSSMILII</sequence>
<dbReference type="Proteomes" id="UP000663829">
    <property type="component" value="Unassembled WGS sequence"/>
</dbReference>
<feature type="disulfide bond" evidence="2">
    <location>
        <begin position="17"/>
        <end position="29"/>
    </location>
</feature>
<dbReference type="EMBL" id="CAJOBA010001279">
    <property type="protein sequence ID" value="CAF3586597.1"/>
    <property type="molecule type" value="Genomic_DNA"/>
</dbReference>
<comment type="caution">
    <text evidence="4">The sequence shown here is derived from an EMBL/GenBank/DDBJ whole genome shotgun (WGS) entry which is preliminary data.</text>
</comment>
<feature type="disulfide bond" evidence="2">
    <location>
        <begin position="24"/>
        <end position="42"/>
    </location>
</feature>
<accession>A0A814ID34</accession>
<evidence type="ECO:0000313" key="5">
    <source>
        <dbReference type="EMBL" id="CAF3586597.1"/>
    </source>
</evidence>
<dbReference type="InterPro" id="IPR036055">
    <property type="entry name" value="LDL_receptor-like_sf"/>
</dbReference>